<name>A0A158GZB5_9BURK</name>
<keyword evidence="3" id="KW-0732">Signal</keyword>
<dbReference type="InterPro" id="IPR036979">
    <property type="entry name" value="CM_dom_sf"/>
</dbReference>
<dbReference type="InterPro" id="IPR002701">
    <property type="entry name" value="CM_II_prokaryot"/>
</dbReference>
<evidence type="ECO:0000256" key="1">
    <source>
        <dbReference type="ARBA" id="ARBA00004817"/>
    </source>
</evidence>
<dbReference type="UniPathway" id="UPA00120">
    <property type="reaction ID" value="UER00203"/>
</dbReference>
<dbReference type="SMART" id="SM00830">
    <property type="entry name" value="CM_2"/>
    <property type="match status" value="1"/>
</dbReference>
<dbReference type="InterPro" id="IPR036263">
    <property type="entry name" value="Chorismate_II_sf"/>
</dbReference>
<evidence type="ECO:0000256" key="3">
    <source>
        <dbReference type="ARBA" id="ARBA00022729"/>
    </source>
</evidence>
<dbReference type="NCBIfam" id="TIGR01806">
    <property type="entry name" value="CM_mono2"/>
    <property type="match status" value="1"/>
</dbReference>
<comment type="pathway">
    <text evidence="1 5">Metabolic intermediate biosynthesis; prephenate biosynthesis; prephenate from chorismate: step 1/1.</text>
</comment>
<dbReference type="PROSITE" id="PS51168">
    <property type="entry name" value="CHORISMATE_MUT_2"/>
    <property type="match status" value="1"/>
</dbReference>
<gene>
    <name evidence="7" type="ORF">AWB69_03650</name>
</gene>
<evidence type="ECO:0000256" key="5">
    <source>
        <dbReference type="PIRNR" id="PIRNR026640"/>
    </source>
</evidence>
<sequence length="163" mass="18358">MQDQAFTPLFDATAGRLQIARLVVLAKWDSHQAIEDPTREEVVISTAANQAAAQGLSRAFAVRFFSDQIEANKVVQYGLLSNWRRAGKAPDEPRPNLVEDIRPRLDRLQVDFIQQLVATQDLRKEKDCPTRIAKASSLYAVEHHLDALYVVAFDRALARVCQD</sequence>
<dbReference type="NCBIfam" id="NF006741">
    <property type="entry name" value="PRK09269.1"/>
    <property type="match status" value="1"/>
</dbReference>
<evidence type="ECO:0000259" key="6">
    <source>
        <dbReference type="PROSITE" id="PS51168"/>
    </source>
</evidence>
<dbReference type="AlphaFoldDB" id="A0A158GZB5"/>
<reference evidence="7 8" key="1">
    <citation type="submission" date="2016-01" db="EMBL/GenBank/DDBJ databases">
        <authorList>
            <person name="Oliw E.H."/>
        </authorList>
    </citation>
    <scope>NUCLEOTIDE SEQUENCE [LARGE SCALE GENOMIC DNA]</scope>
    <source>
        <strain evidence="7">LMG 27134</strain>
    </source>
</reference>
<dbReference type="GO" id="GO:0009697">
    <property type="term" value="P:salicylic acid biosynthetic process"/>
    <property type="evidence" value="ECO:0007669"/>
    <property type="project" value="TreeGrafter"/>
</dbReference>
<feature type="domain" description="Chorismate mutase" evidence="6">
    <location>
        <begin position="1"/>
        <end position="80"/>
    </location>
</feature>
<comment type="catalytic activity">
    <reaction evidence="5">
        <text>chorismate = prephenate</text>
        <dbReference type="Rhea" id="RHEA:13897"/>
        <dbReference type="ChEBI" id="CHEBI:29748"/>
        <dbReference type="ChEBI" id="CHEBI:29934"/>
        <dbReference type="EC" id="5.4.99.5"/>
    </reaction>
</comment>
<accession>A0A158GZB5</accession>
<dbReference type="GO" id="GO:0004106">
    <property type="term" value="F:chorismate mutase activity"/>
    <property type="evidence" value="ECO:0007669"/>
    <property type="project" value="UniProtKB-EC"/>
</dbReference>
<dbReference type="PANTHER" id="PTHR38041">
    <property type="entry name" value="CHORISMATE MUTASE"/>
    <property type="match status" value="1"/>
</dbReference>
<evidence type="ECO:0000256" key="4">
    <source>
        <dbReference type="ARBA" id="ARBA00023235"/>
    </source>
</evidence>
<dbReference type="InterPro" id="IPR051331">
    <property type="entry name" value="Chorismate_mutase-related"/>
</dbReference>
<proteinExistence type="predicted"/>
<organism evidence="7 8">
    <name type="scientific">Caballeronia udeis</name>
    <dbReference type="NCBI Taxonomy" id="1232866"/>
    <lineage>
        <taxon>Bacteria</taxon>
        <taxon>Pseudomonadati</taxon>
        <taxon>Pseudomonadota</taxon>
        <taxon>Betaproteobacteria</taxon>
        <taxon>Burkholderiales</taxon>
        <taxon>Burkholderiaceae</taxon>
        <taxon>Caballeronia</taxon>
    </lineage>
</organism>
<dbReference type="PIRSF" id="PIRSF026640">
    <property type="entry name" value="Peripl_chor_mut"/>
    <property type="match status" value="1"/>
</dbReference>
<dbReference type="Proteomes" id="UP000054683">
    <property type="component" value="Unassembled WGS sequence"/>
</dbReference>
<dbReference type="PANTHER" id="PTHR38041:SF2">
    <property type="entry name" value="SECRETED CHORISMATE MUTASE"/>
    <property type="match status" value="1"/>
</dbReference>
<dbReference type="GO" id="GO:0046417">
    <property type="term" value="P:chorismate metabolic process"/>
    <property type="evidence" value="ECO:0007669"/>
    <property type="project" value="InterPro"/>
</dbReference>
<dbReference type="InterPro" id="IPR008240">
    <property type="entry name" value="Chorismate_mutase_periplasmic"/>
</dbReference>
<dbReference type="EC" id="5.4.99.5" evidence="2 5"/>
<evidence type="ECO:0000313" key="8">
    <source>
        <dbReference type="Proteomes" id="UP000054683"/>
    </source>
</evidence>
<dbReference type="EMBL" id="FCOK02000022">
    <property type="protein sequence ID" value="SAL37465.1"/>
    <property type="molecule type" value="Genomic_DNA"/>
</dbReference>
<dbReference type="SUPFAM" id="SSF48600">
    <property type="entry name" value="Chorismate mutase II"/>
    <property type="match status" value="1"/>
</dbReference>
<comment type="function">
    <text evidence="5">Catalyzes the Claisen rearrangement of chorismate to prephenate.</text>
</comment>
<dbReference type="Pfam" id="PF01817">
    <property type="entry name" value="CM_2"/>
    <property type="match status" value="1"/>
</dbReference>
<evidence type="ECO:0000313" key="7">
    <source>
        <dbReference type="EMBL" id="SAL37465.1"/>
    </source>
</evidence>
<dbReference type="Gene3D" id="1.20.59.10">
    <property type="entry name" value="Chorismate mutase"/>
    <property type="match status" value="1"/>
</dbReference>
<protein>
    <recommendedName>
        <fullName evidence="2 5">Chorismate mutase</fullName>
        <ecNumber evidence="2 5">5.4.99.5</ecNumber>
    </recommendedName>
</protein>
<keyword evidence="4 5" id="KW-0413">Isomerase</keyword>
<evidence type="ECO:0000256" key="2">
    <source>
        <dbReference type="ARBA" id="ARBA00012404"/>
    </source>
</evidence>